<gene>
    <name evidence="2" type="ORF">SVUK_LOCUS10988</name>
</gene>
<organism evidence="2 3">
    <name type="scientific">Strongylus vulgaris</name>
    <name type="common">Blood worm</name>
    <dbReference type="NCBI Taxonomy" id="40348"/>
    <lineage>
        <taxon>Eukaryota</taxon>
        <taxon>Metazoa</taxon>
        <taxon>Ecdysozoa</taxon>
        <taxon>Nematoda</taxon>
        <taxon>Chromadorea</taxon>
        <taxon>Rhabditida</taxon>
        <taxon>Rhabditina</taxon>
        <taxon>Rhabditomorpha</taxon>
        <taxon>Strongyloidea</taxon>
        <taxon>Strongylidae</taxon>
        <taxon>Strongylus</taxon>
    </lineage>
</organism>
<dbReference type="GO" id="GO:0004252">
    <property type="term" value="F:serine-type endopeptidase activity"/>
    <property type="evidence" value="ECO:0007669"/>
    <property type="project" value="InterPro"/>
</dbReference>
<dbReference type="SUPFAM" id="SSF50494">
    <property type="entry name" value="Trypsin-like serine proteases"/>
    <property type="match status" value="1"/>
</dbReference>
<dbReference type="EMBL" id="UYYB01096155">
    <property type="protein sequence ID" value="VDM75990.1"/>
    <property type="molecule type" value="Genomic_DNA"/>
</dbReference>
<dbReference type="InterPro" id="IPR033116">
    <property type="entry name" value="TRYPSIN_SER"/>
</dbReference>
<dbReference type="PROSITE" id="PS00135">
    <property type="entry name" value="TRYPSIN_SER"/>
    <property type="match status" value="1"/>
</dbReference>
<dbReference type="GO" id="GO:0006508">
    <property type="term" value="P:proteolysis"/>
    <property type="evidence" value="ECO:0007669"/>
    <property type="project" value="InterPro"/>
</dbReference>
<dbReference type="InterPro" id="IPR009003">
    <property type="entry name" value="Peptidase_S1_PA"/>
</dbReference>
<accession>A0A3P7IS42</accession>
<dbReference type="Gene3D" id="2.40.10.10">
    <property type="entry name" value="Trypsin-like serine proteases"/>
    <property type="match status" value="1"/>
</dbReference>
<dbReference type="Proteomes" id="UP000270094">
    <property type="component" value="Unassembled WGS sequence"/>
</dbReference>
<name>A0A3P7IS42_STRVU</name>
<feature type="domain" description="Peptidase S1" evidence="1">
    <location>
        <begin position="18"/>
        <end position="74"/>
    </location>
</feature>
<evidence type="ECO:0000313" key="3">
    <source>
        <dbReference type="Proteomes" id="UP000270094"/>
    </source>
</evidence>
<reference evidence="2 3" key="1">
    <citation type="submission" date="2018-11" db="EMBL/GenBank/DDBJ databases">
        <authorList>
            <consortium name="Pathogen Informatics"/>
        </authorList>
    </citation>
    <scope>NUCLEOTIDE SEQUENCE [LARGE SCALE GENOMIC DNA]</scope>
</reference>
<dbReference type="AlphaFoldDB" id="A0A3P7IS42"/>
<evidence type="ECO:0000313" key="2">
    <source>
        <dbReference type="EMBL" id="VDM75990.1"/>
    </source>
</evidence>
<proteinExistence type="predicted"/>
<dbReference type="InterPro" id="IPR001254">
    <property type="entry name" value="Trypsin_dom"/>
</dbReference>
<sequence>MLSGVDEISLLIKTSTFAKGGSNVGDSGGPLFQTDDRGRHILVGIYSHYLNNSPNESQNMINIYTDVRAFLDWICKYSGVCPAEETSEEQLI</sequence>
<keyword evidence="3" id="KW-1185">Reference proteome</keyword>
<dbReference type="InterPro" id="IPR043504">
    <property type="entry name" value="Peptidase_S1_PA_chymotrypsin"/>
</dbReference>
<protein>
    <recommendedName>
        <fullName evidence="1">Peptidase S1 domain-containing protein</fullName>
    </recommendedName>
</protein>
<dbReference type="Pfam" id="PF00089">
    <property type="entry name" value="Trypsin"/>
    <property type="match status" value="1"/>
</dbReference>
<dbReference type="OrthoDB" id="5858144at2759"/>
<evidence type="ECO:0000259" key="1">
    <source>
        <dbReference type="Pfam" id="PF00089"/>
    </source>
</evidence>